<dbReference type="EMBL" id="AACS02000001">
    <property type="protein sequence ID" value="EAU92683.2"/>
    <property type="molecule type" value="Genomic_DNA"/>
</dbReference>
<feature type="coiled-coil region" evidence="2">
    <location>
        <begin position="926"/>
        <end position="988"/>
    </location>
</feature>
<dbReference type="PANTHER" id="PTHR18870">
    <property type="entry name" value="PROTEIN TAG-278-RELATED"/>
    <property type="match status" value="1"/>
</dbReference>
<feature type="region of interest" description="Disordered" evidence="3">
    <location>
        <begin position="1"/>
        <end position="280"/>
    </location>
</feature>
<feature type="compositionally biased region" description="Low complexity" evidence="3">
    <location>
        <begin position="78"/>
        <end position="94"/>
    </location>
</feature>
<feature type="compositionally biased region" description="Basic and acidic residues" evidence="3">
    <location>
        <begin position="763"/>
        <end position="777"/>
    </location>
</feature>
<dbReference type="OMA" id="GEMADNH"/>
<keyword evidence="1 2" id="KW-0175">Coiled coil</keyword>
<reference evidence="4 5" key="1">
    <citation type="journal article" date="2010" name="Proc. Natl. Acad. Sci. U.S.A.">
        <title>Insights into evolution of multicellular fungi from the assembled chromosomes of the mushroom Coprinopsis cinerea (Coprinus cinereus).</title>
        <authorList>
            <person name="Stajich J.E."/>
            <person name="Wilke S.K."/>
            <person name="Ahren D."/>
            <person name="Au C.H."/>
            <person name="Birren B.W."/>
            <person name="Borodovsky M."/>
            <person name="Burns C."/>
            <person name="Canback B."/>
            <person name="Casselton L.A."/>
            <person name="Cheng C.K."/>
            <person name="Deng J."/>
            <person name="Dietrich F.S."/>
            <person name="Fargo D.C."/>
            <person name="Farman M.L."/>
            <person name="Gathman A.C."/>
            <person name="Goldberg J."/>
            <person name="Guigo R."/>
            <person name="Hoegger P.J."/>
            <person name="Hooker J.B."/>
            <person name="Huggins A."/>
            <person name="James T.Y."/>
            <person name="Kamada T."/>
            <person name="Kilaru S."/>
            <person name="Kodira C."/>
            <person name="Kues U."/>
            <person name="Kupfer D."/>
            <person name="Kwan H.S."/>
            <person name="Lomsadze A."/>
            <person name="Li W."/>
            <person name="Lilly W.W."/>
            <person name="Ma L.J."/>
            <person name="Mackey A.J."/>
            <person name="Manning G."/>
            <person name="Martin F."/>
            <person name="Muraguchi H."/>
            <person name="Natvig D.O."/>
            <person name="Palmerini H."/>
            <person name="Ramesh M.A."/>
            <person name="Rehmeyer C.J."/>
            <person name="Roe B.A."/>
            <person name="Shenoy N."/>
            <person name="Stanke M."/>
            <person name="Ter-Hovhannisyan V."/>
            <person name="Tunlid A."/>
            <person name="Velagapudi R."/>
            <person name="Vision T.J."/>
            <person name="Zeng Q."/>
            <person name="Zolan M.E."/>
            <person name="Pukkila P.J."/>
        </authorList>
    </citation>
    <scope>NUCLEOTIDE SEQUENCE [LARGE SCALE GENOMIC DNA]</scope>
    <source>
        <strain evidence="5">Okayama-7 / 130 / ATCC MYA-4618 / FGSC 9003</strain>
    </source>
</reference>
<keyword evidence="5" id="KW-1185">Reference proteome</keyword>
<dbReference type="Gene3D" id="1.10.287.1490">
    <property type="match status" value="1"/>
</dbReference>
<feature type="compositionally biased region" description="Basic and acidic residues" evidence="3">
    <location>
        <begin position="374"/>
        <end position="385"/>
    </location>
</feature>
<evidence type="ECO:0000313" key="4">
    <source>
        <dbReference type="EMBL" id="EAU92683.2"/>
    </source>
</evidence>
<organism evidence="4 5">
    <name type="scientific">Coprinopsis cinerea (strain Okayama-7 / 130 / ATCC MYA-4618 / FGSC 9003)</name>
    <name type="common">Inky cap fungus</name>
    <name type="synonym">Hormographiella aspergillata</name>
    <dbReference type="NCBI Taxonomy" id="240176"/>
    <lineage>
        <taxon>Eukaryota</taxon>
        <taxon>Fungi</taxon>
        <taxon>Dikarya</taxon>
        <taxon>Basidiomycota</taxon>
        <taxon>Agaricomycotina</taxon>
        <taxon>Agaricomycetes</taxon>
        <taxon>Agaricomycetidae</taxon>
        <taxon>Agaricales</taxon>
        <taxon>Agaricineae</taxon>
        <taxon>Psathyrellaceae</taxon>
        <taxon>Coprinopsis</taxon>
    </lineage>
</organism>
<sequence length="996" mass="105819">MSVDPQNSEQVSVEEPQLSITPEVEAEPGADAALDAINDAQSETTADPATDATSVHGKSPSVTDTTSSANDPKDAKTPARVKTTAKPTTTPRKPGTMASSAAKANGDNPSAVKKVISSGTFGAGSVRSAPAVKTATSGGAKPTTAAPGVRKTTTAASGTTSRTASGTKPATTAAPTRRASLAPATRPAASTVTRNPLSSSVNTKTATADPAKARASVASPTGSQTSGRGSTTPAARPRASISEAVRKPTAPARPTATTARTASGTRTTALSRTAATKTATASIGSIKELKEDTKALEELRGQLKDAEDLLKVKEEAVTDLEEELEKLKASLQSALDDVESKSALTDELTKAKAELESQLEQLQQLKDTTAAGNEEEHGRPLKELQDELESAKQAGSEQASEVERLRAQVTELEAAVSAAKAELEAAQTKAAAALSDASQASSVENEALLKAQEDFKAISNEIETLKAAHSEALEKANSNVAELEAKAAQAGTLQEQLEAFKAEREETAGKVSELEVEVLELKEQIEELEEERNELKSTIKSLEEQLANGATALQNSTKAAQDKEAEHTAQIEALNAKRDQDIKDAEERYSALQETLQSIQNQLTAALAAQEKAEQDIIAAQNAHDEQVKQLTLAHEARIAELNAQIASISETLQNQEAIYDTKVQVVKDEHQTLLKEAFERAKSEAATNHAQELQALRAESKATIEEIQQSNKVALDSIKNDHASSLESTVNDYTKKINNLNLELKATKDDLSKSKSALESLRAELETATQQRDEARSAASATPTVPSEHLEEVARLTQQLAITKDDLAAVTDQLNLTKSSMQEMSEKHQKDLEEAAQNRAAEIIRINGAHDAEVTSLATQKSELLIKLSDLEGELATVKADLAAAQTASPKTNGASQQAPASPGVTKEELAKLHEAHNLKVYDLQAEHEKAIKALKQQLEDALEKTEQLNADVARKAMEIQYLEQEQDENQEQIRQLTEDLEAARNASGAPVAAA</sequence>
<feature type="compositionally biased region" description="Low complexity" evidence="3">
    <location>
        <begin position="219"/>
        <end position="232"/>
    </location>
</feature>
<evidence type="ECO:0000313" key="5">
    <source>
        <dbReference type="Proteomes" id="UP000001861"/>
    </source>
</evidence>
<evidence type="ECO:0000256" key="3">
    <source>
        <dbReference type="SAM" id="MobiDB-lite"/>
    </source>
</evidence>
<dbReference type="STRING" id="240176.A8N2L1"/>
<evidence type="ECO:0000256" key="2">
    <source>
        <dbReference type="SAM" id="Coils"/>
    </source>
</evidence>
<feature type="compositionally biased region" description="Polar residues" evidence="3">
    <location>
        <begin position="1"/>
        <end position="11"/>
    </location>
</feature>
<dbReference type="HOGENOM" id="CLU_012018_0_0_1"/>
<feature type="compositionally biased region" description="Polar residues" evidence="3">
    <location>
        <begin position="192"/>
        <end position="206"/>
    </location>
</feature>
<dbReference type="KEGG" id="cci:CC1G_01728"/>
<dbReference type="RefSeq" id="XP_001829048.2">
    <property type="nucleotide sequence ID" value="XM_001828996.2"/>
</dbReference>
<feature type="region of interest" description="Disordered" evidence="3">
    <location>
        <begin position="363"/>
        <end position="403"/>
    </location>
</feature>
<feature type="compositionally biased region" description="Low complexity" evidence="3">
    <location>
        <begin position="247"/>
        <end position="280"/>
    </location>
</feature>
<evidence type="ECO:0000256" key="1">
    <source>
        <dbReference type="ARBA" id="ARBA00023054"/>
    </source>
</evidence>
<dbReference type="eggNOG" id="KOG1836">
    <property type="taxonomic scope" value="Eukaryota"/>
</dbReference>
<accession>A8N2L1</accession>
<dbReference type="Proteomes" id="UP000001861">
    <property type="component" value="Unassembled WGS sequence"/>
</dbReference>
<dbReference type="GeneID" id="6005474"/>
<gene>
    <name evidence="4" type="ORF">CC1G_01728</name>
</gene>
<evidence type="ECO:0008006" key="6">
    <source>
        <dbReference type="Google" id="ProtNLM"/>
    </source>
</evidence>
<dbReference type="OrthoDB" id="2289094at2759"/>
<feature type="compositionally biased region" description="Polar residues" evidence="3">
    <location>
        <begin position="39"/>
        <end position="53"/>
    </location>
</feature>
<comment type="caution">
    <text evidence="4">The sequence shown here is derived from an EMBL/GenBank/DDBJ whole genome shotgun (WGS) entry which is preliminary data.</text>
</comment>
<feature type="compositionally biased region" description="Low complexity" evidence="3">
    <location>
        <begin position="150"/>
        <end position="191"/>
    </location>
</feature>
<dbReference type="VEuPathDB" id="FungiDB:CC1G_01728"/>
<dbReference type="AlphaFoldDB" id="A8N2L1"/>
<feature type="compositionally biased region" description="Polar residues" evidence="3">
    <location>
        <begin position="60"/>
        <end position="70"/>
    </location>
</feature>
<name>A8N2L1_COPC7</name>
<feature type="region of interest" description="Disordered" evidence="3">
    <location>
        <begin position="763"/>
        <end position="788"/>
    </location>
</feature>
<dbReference type="InParanoid" id="A8N2L1"/>
<protein>
    <recommendedName>
        <fullName evidence="6">M protein repeat protein</fullName>
    </recommendedName>
</protein>
<dbReference type="PANTHER" id="PTHR18870:SF9">
    <property type="entry name" value="PROTEIN TAG-278-RELATED"/>
    <property type="match status" value="1"/>
</dbReference>
<proteinExistence type="predicted"/>